<dbReference type="Proteomes" id="UP000283269">
    <property type="component" value="Unassembled WGS sequence"/>
</dbReference>
<dbReference type="AlphaFoldDB" id="A0A409XR20"/>
<evidence type="ECO:0000313" key="2">
    <source>
        <dbReference type="Proteomes" id="UP000283269"/>
    </source>
</evidence>
<evidence type="ECO:0000313" key="1">
    <source>
        <dbReference type="EMBL" id="PPQ93161.1"/>
    </source>
</evidence>
<proteinExistence type="predicted"/>
<name>A0A409XR20_PSICY</name>
<gene>
    <name evidence="1" type="ORF">CVT25_002417</name>
</gene>
<comment type="caution">
    <text evidence="1">The sequence shown here is derived from an EMBL/GenBank/DDBJ whole genome shotgun (WGS) entry which is preliminary data.</text>
</comment>
<dbReference type="EMBL" id="NHYD01000835">
    <property type="protein sequence ID" value="PPQ93161.1"/>
    <property type="molecule type" value="Genomic_DNA"/>
</dbReference>
<reference evidence="1 2" key="1">
    <citation type="journal article" date="2018" name="Evol. Lett.">
        <title>Horizontal gene cluster transfer increased hallucinogenic mushroom diversity.</title>
        <authorList>
            <person name="Reynolds H.T."/>
            <person name="Vijayakumar V."/>
            <person name="Gluck-Thaler E."/>
            <person name="Korotkin H.B."/>
            <person name="Matheny P.B."/>
            <person name="Slot J.C."/>
        </authorList>
    </citation>
    <scope>NUCLEOTIDE SEQUENCE [LARGE SCALE GENOMIC DNA]</scope>
    <source>
        <strain evidence="1 2">2631</strain>
    </source>
</reference>
<keyword evidence="2" id="KW-1185">Reference proteome</keyword>
<dbReference type="InParanoid" id="A0A409XR20"/>
<organism evidence="1 2">
    <name type="scientific">Psilocybe cyanescens</name>
    <dbReference type="NCBI Taxonomy" id="93625"/>
    <lineage>
        <taxon>Eukaryota</taxon>
        <taxon>Fungi</taxon>
        <taxon>Dikarya</taxon>
        <taxon>Basidiomycota</taxon>
        <taxon>Agaricomycotina</taxon>
        <taxon>Agaricomycetes</taxon>
        <taxon>Agaricomycetidae</taxon>
        <taxon>Agaricales</taxon>
        <taxon>Agaricineae</taxon>
        <taxon>Strophariaceae</taxon>
        <taxon>Psilocybe</taxon>
    </lineage>
</organism>
<protein>
    <submittedName>
        <fullName evidence="1">Uncharacterized protein</fullName>
    </submittedName>
</protein>
<accession>A0A409XR20</accession>
<sequence>MSTATSTVPIFSALFRPRNVTRLRISRNNRLESRSIADSSSLVHYLLPNSLPDHHDKVID</sequence>